<accession>A0AAE0BTQ5</accession>
<keyword evidence="2" id="KW-1185">Reference proteome</keyword>
<reference evidence="1 2" key="1">
    <citation type="journal article" date="2015" name="Genome Biol. Evol.">
        <title>Comparative Genomics of a Bacterivorous Green Alga Reveals Evolutionary Causalities and Consequences of Phago-Mixotrophic Mode of Nutrition.</title>
        <authorList>
            <person name="Burns J.A."/>
            <person name="Paasch A."/>
            <person name="Narechania A."/>
            <person name="Kim E."/>
        </authorList>
    </citation>
    <scope>NUCLEOTIDE SEQUENCE [LARGE SCALE GENOMIC DNA]</scope>
    <source>
        <strain evidence="1 2">PLY_AMNH</strain>
    </source>
</reference>
<proteinExistence type="predicted"/>
<evidence type="ECO:0000313" key="1">
    <source>
        <dbReference type="EMBL" id="KAK3241680.1"/>
    </source>
</evidence>
<name>A0AAE0BTQ5_9CHLO</name>
<protein>
    <submittedName>
        <fullName evidence="1">Uncharacterized protein</fullName>
    </submittedName>
</protein>
<comment type="caution">
    <text evidence="1">The sequence shown here is derived from an EMBL/GenBank/DDBJ whole genome shotgun (WGS) entry which is preliminary data.</text>
</comment>
<dbReference type="Proteomes" id="UP001190700">
    <property type="component" value="Unassembled WGS sequence"/>
</dbReference>
<organism evidence="1 2">
    <name type="scientific">Cymbomonas tetramitiformis</name>
    <dbReference type="NCBI Taxonomy" id="36881"/>
    <lineage>
        <taxon>Eukaryota</taxon>
        <taxon>Viridiplantae</taxon>
        <taxon>Chlorophyta</taxon>
        <taxon>Pyramimonadophyceae</taxon>
        <taxon>Pyramimonadales</taxon>
        <taxon>Pyramimonadaceae</taxon>
        <taxon>Cymbomonas</taxon>
    </lineage>
</organism>
<dbReference type="EMBL" id="LGRX02033338">
    <property type="protein sequence ID" value="KAK3241680.1"/>
    <property type="molecule type" value="Genomic_DNA"/>
</dbReference>
<sequence length="128" mass="14719">MPHEDPFTEDHKFNFDDVLDVHEEQVDQTAHGAHQEEEVERLASASAIAEAAKNYNYWVYGELGPGAIGLLKKTQQQRFEERRFMEETVGEEEEVDEDGGEEENEEVALGSCMGWKEKWIRLLSFTQA</sequence>
<dbReference type="AlphaFoldDB" id="A0AAE0BTQ5"/>
<gene>
    <name evidence="1" type="ORF">CYMTET_48577</name>
</gene>
<evidence type="ECO:0000313" key="2">
    <source>
        <dbReference type="Proteomes" id="UP001190700"/>
    </source>
</evidence>